<evidence type="ECO:0000256" key="4">
    <source>
        <dbReference type="ARBA" id="ARBA00022827"/>
    </source>
</evidence>
<evidence type="ECO:0000256" key="2">
    <source>
        <dbReference type="ARBA" id="ARBA00005466"/>
    </source>
</evidence>
<keyword evidence="10" id="KW-1185">Reference proteome</keyword>
<evidence type="ECO:0000313" key="10">
    <source>
        <dbReference type="Proteomes" id="UP000006039"/>
    </source>
</evidence>
<dbReference type="Pfam" id="PF08031">
    <property type="entry name" value="BBE"/>
    <property type="match status" value="1"/>
</dbReference>
<reference evidence="8" key="3">
    <citation type="submission" date="2010-09" db="EMBL/GenBank/DDBJ databases">
        <title>Annotation of Gaeumannomyces graminis var. tritici R3-111a-1.</title>
        <authorList>
            <consortium name="The Broad Institute Genome Sequencing Platform"/>
            <person name="Ma L.-J."/>
            <person name="Dead R."/>
            <person name="Young S.K."/>
            <person name="Zeng Q."/>
            <person name="Gargeya S."/>
            <person name="Fitzgerald M."/>
            <person name="Haas B."/>
            <person name="Abouelleil A."/>
            <person name="Alvarado L."/>
            <person name="Arachchi H.M."/>
            <person name="Berlin A."/>
            <person name="Brown A."/>
            <person name="Chapman S.B."/>
            <person name="Chen Z."/>
            <person name="Dunbar C."/>
            <person name="Freedman E."/>
            <person name="Gearin G."/>
            <person name="Gellesch M."/>
            <person name="Goldberg J."/>
            <person name="Griggs A."/>
            <person name="Gujja S."/>
            <person name="Heiman D."/>
            <person name="Howarth C."/>
            <person name="Larson L."/>
            <person name="Lui A."/>
            <person name="MacDonald P.J.P."/>
            <person name="Mehta T."/>
            <person name="Montmayeur A."/>
            <person name="Murphy C."/>
            <person name="Neiman D."/>
            <person name="Pearson M."/>
            <person name="Priest M."/>
            <person name="Roberts A."/>
            <person name="Saif S."/>
            <person name="Shea T."/>
            <person name="Shenoy N."/>
            <person name="Sisk P."/>
            <person name="Stolte C."/>
            <person name="Sykes S."/>
            <person name="Yandava C."/>
            <person name="Wortman J."/>
            <person name="Nusbaum C."/>
            <person name="Birren B."/>
        </authorList>
    </citation>
    <scope>NUCLEOTIDE SEQUENCE</scope>
    <source>
        <strain evidence="8">R3-111a-1</strain>
    </source>
</reference>
<dbReference type="InterPro" id="IPR036318">
    <property type="entry name" value="FAD-bd_PCMH-like_sf"/>
</dbReference>
<dbReference type="Proteomes" id="UP000006039">
    <property type="component" value="Unassembled WGS sequence"/>
</dbReference>
<dbReference type="PANTHER" id="PTHR42973:SF39">
    <property type="entry name" value="FAD-BINDING PCMH-TYPE DOMAIN-CONTAINING PROTEIN"/>
    <property type="match status" value="1"/>
</dbReference>
<keyword evidence="3" id="KW-0285">Flavoprotein</keyword>
<dbReference type="STRING" id="644352.J3P2C6"/>
<reference evidence="10" key="1">
    <citation type="submission" date="2010-07" db="EMBL/GenBank/DDBJ databases">
        <title>The genome sequence of Gaeumannomyces graminis var. tritici strain R3-111a-1.</title>
        <authorList>
            <consortium name="The Broad Institute Genome Sequencing Platform"/>
            <person name="Ma L.-J."/>
            <person name="Dead R."/>
            <person name="Young S."/>
            <person name="Zeng Q."/>
            <person name="Koehrsen M."/>
            <person name="Alvarado L."/>
            <person name="Berlin A."/>
            <person name="Chapman S.B."/>
            <person name="Chen Z."/>
            <person name="Freedman E."/>
            <person name="Gellesch M."/>
            <person name="Goldberg J."/>
            <person name="Griggs A."/>
            <person name="Gujja S."/>
            <person name="Heilman E.R."/>
            <person name="Heiman D."/>
            <person name="Hepburn T."/>
            <person name="Howarth C."/>
            <person name="Jen D."/>
            <person name="Larson L."/>
            <person name="Mehta T."/>
            <person name="Neiman D."/>
            <person name="Pearson M."/>
            <person name="Roberts A."/>
            <person name="Saif S."/>
            <person name="Shea T."/>
            <person name="Shenoy N."/>
            <person name="Sisk P."/>
            <person name="Stolte C."/>
            <person name="Sykes S."/>
            <person name="Walk T."/>
            <person name="White J."/>
            <person name="Yandava C."/>
            <person name="Haas B."/>
            <person name="Nusbaum C."/>
            <person name="Birren B."/>
        </authorList>
    </citation>
    <scope>NUCLEOTIDE SEQUENCE [LARGE SCALE GENOMIC DNA]</scope>
    <source>
        <strain evidence="10">R3-111a-1</strain>
    </source>
</reference>
<comment type="similarity">
    <text evidence="2">Belongs to the oxygen-dependent FAD-linked oxidoreductase family.</text>
</comment>
<dbReference type="RefSeq" id="XP_009223762.1">
    <property type="nucleotide sequence ID" value="XM_009225498.1"/>
</dbReference>
<dbReference type="InterPro" id="IPR012951">
    <property type="entry name" value="BBE"/>
</dbReference>
<feature type="signal peptide" evidence="6">
    <location>
        <begin position="1"/>
        <end position="26"/>
    </location>
</feature>
<feature type="domain" description="FAD-binding PCMH-type" evidence="7">
    <location>
        <begin position="66"/>
        <end position="226"/>
    </location>
</feature>
<evidence type="ECO:0000259" key="7">
    <source>
        <dbReference type="PROSITE" id="PS51387"/>
    </source>
</evidence>
<comment type="cofactor">
    <cofactor evidence="1">
        <name>FAD</name>
        <dbReference type="ChEBI" id="CHEBI:57692"/>
    </cofactor>
</comment>
<reference evidence="8" key="2">
    <citation type="submission" date="2010-07" db="EMBL/GenBank/DDBJ databases">
        <authorList>
            <consortium name="The Broad Institute Genome Sequencing Platform"/>
            <consortium name="Broad Institute Genome Sequencing Center for Infectious Disease"/>
            <person name="Ma L.-J."/>
            <person name="Dead R."/>
            <person name="Young S."/>
            <person name="Zeng Q."/>
            <person name="Koehrsen M."/>
            <person name="Alvarado L."/>
            <person name="Berlin A."/>
            <person name="Chapman S.B."/>
            <person name="Chen Z."/>
            <person name="Freedman E."/>
            <person name="Gellesch M."/>
            <person name="Goldberg J."/>
            <person name="Griggs A."/>
            <person name="Gujja S."/>
            <person name="Heilman E.R."/>
            <person name="Heiman D."/>
            <person name="Hepburn T."/>
            <person name="Howarth C."/>
            <person name="Jen D."/>
            <person name="Larson L."/>
            <person name="Mehta T."/>
            <person name="Neiman D."/>
            <person name="Pearson M."/>
            <person name="Roberts A."/>
            <person name="Saif S."/>
            <person name="Shea T."/>
            <person name="Shenoy N."/>
            <person name="Sisk P."/>
            <person name="Stolte C."/>
            <person name="Sykes S."/>
            <person name="Walk T."/>
            <person name="White J."/>
            <person name="Yandava C."/>
            <person name="Haas B."/>
            <person name="Nusbaum C."/>
            <person name="Birren B."/>
        </authorList>
    </citation>
    <scope>NUCLEOTIDE SEQUENCE</scope>
    <source>
        <strain evidence="8">R3-111a-1</strain>
    </source>
</reference>
<accession>J3P2C6</accession>
<dbReference type="Gene3D" id="3.40.462.20">
    <property type="match status" value="1"/>
</dbReference>
<dbReference type="PANTHER" id="PTHR42973">
    <property type="entry name" value="BINDING OXIDOREDUCTASE, PUTATIVE (AFU_ORTHOLOGUE AFUA_1G17690)-RELATED"/>
    <property type="match status" value="1"/>
</dbReference>
<reference evidence="9" key="4">
    <citation type="journal article" date="2015" name="G3 (Bethesda)">
        <title>Genome sequences of three phytopathogenic species of the Magnaporthaceae family of fungi.</title>
        <authorList>
            <person name="Okagaki L.H."/>
            <person name="Nunes C.C."/>
            <person name="Sailsbery J."/>
            <person name="Clay B."/>
            <person name="Brown D."/>
            <person name="John T."/>
            <person name="Oh Y."/>
            <person name="Young N."/>
            <person name="Fitzgerald M."/>
            <person name="Haas B.J."/>
            <person name="Zeng Q."/>
            <person name="Young S."/>
            <person name="Adiconis X."/>
            <person name="Fan L."/>
            <person name="Levin J.Z."/>
            <person name="Mitchell T.K."/>
            <person name="Okubara P.A."/>
            <person name="Farman M.L."/>
            <person name="Kohn L.M."/>
            <person name="Birren B."/>
            <person name="Ma L.-J."/>
            <person name="Dean R.A."/>
        </authorList>
    </citation>
    <scope>NUCLEOTIDE SEQUENCE</scope>
    <source>
        <strain evidence="9">R3-111a-1</strain>
    </source>
</reference>
<dbReference type="InterPro" id="IPR050416">
    <property type="entry name" value="FAD-linked_Oxidoreductase"/>
</dbReference>
<dbReference type="InterPro" id="IPR016166">
    <property type="entry name" value="FAD-bd_PCMH"/>
</dbReference>
<organism evidence="8">
    <name type="scientific">Gaeumannomyces tritici (strain R3-111a-1)</name>
    <name type="common">Wheat and barley take-all root rot fungus</name>
    <name type="synonym">Gaeumannomyces graminis var. tritici</name>
    <dbReference type="NCBI Taxonomy" id="644352"/>
    <lineage>
        <taxon>Eukaryota</taxon>
        <taxon>Fungi</taxon>
        <taxon>Dikarya</taxon>
        <taxon>Ascomycota</taxon>
        <taxon>Pezizomycotina</taxon>
        <taxon>Sordariomycetes</taxon>
        <taxon>Sordariomycetidae</taxon>
        <taxon>Magnaporthales</taxon>
        <taxon>Magnaporthaceae</taxon>
        <taxon>Gaeumannomyces</taxon>
    </lineage>
</organism>
<dbReference type="OrthoDB" id="407275at2759"/>
<sequence length="522" mass="54139">MKLLPPSNIPALAALAASLLTVPTLAQDAPAAALRSCLSAAGVPNVVEADGAAPWAAETALFNWRFRPSPACVALPETRGQLALSLACARNASVKVTARGAAHSFAGFGYGAAGNLVVSMAAFNGTSFDPDAGLLTFGGGSRVGPVAKELWDAHGRHFPHVRGANVGLAGSSFGGGFGTTSRIAELMLHDGTVVTAGPGSDLLFAVKGAAPSYGVILSMTTRTYVPAFATAVNFTISLGDVGLDAGARALVALQEFALRDSDGSGGLDALAARWRLEVPPYTIQGFWYGDPADFDAVVGRPLTAALDQAVANITDGSTAPVPAVAALRSTELPFWDVEVAGVGAGMNLPGGGALGGRAFYTQALATTVDRPFTVGLARTLMLHTGLAFNRSADLSRFGYLDLWGGAPARDGGLTDASTAYAHARNLWLVRWDGNAAGPTAGNDAYPADGPAYLKGQMLPFEAALRDAGVPLRGFVNYPDTELGMDEWSRRLYGDNFERLRRIKAAYDPEGMFFSHAQSIPLP</sequence>
<dbReference type="HOGENOM" id="CLU_018354_10_1_1"/>
<dbReference type="PROSITE" id="PS51387">
    <property type="entry name" value="FAD_PCMH"/>
    <property type="match status" value="1"/>
</dbReference>
<evidence type="ECO:0000256" key="3">
    <source>
        <dbReference type="ARBA" id="ARBA00022630"/>
    </source>
</evidence>
<dbReference type="EMBL" id="GL385398">
    <property type="protein sequence ID" value="EJT73818.1"/>
    <property type="molecule type" value="Genomic_DNA"/>
</dbReference>
<dbReference type="Gene3D" id="3.30.465.10">
    <property type="match status" value="1"/>
</dbReference>
<dbReference type="Pfam" id="PF01565">
    <property type="entry name" value="FAD_binding_4"/>
    <property type="match status" value="1"/>
</dbReference>
<dbReference type="InterPro" id="IPR006094">
    <property type="entry name" value="Oxid_FAD_bind_N"/>
</dbReference>
<dbReference type="EnsemblFungi" id="EJT73818">
    <property type="protein sequence ID" value="EJT73818"/>
    <property type="gene ID" value="GGTG_07673"/>
</dbReference>
<dbReference type="InterPro" id="IPR016169">
    <property type="entry name" value="FAD-bd_PCMH_sub2"/>
</dbReference>
<feature type="chain" id="PRO_5015094835" description="FAD-binding PCMH-type domain-containing protein" evidence="6">
    <location>
        <begin position="27"/>
        <end position="522"/>
    </location>
</feature>
<evidence type="ECO:0000256" key="5">
    <source>
        <dbReference type="ARBA" id="ARBA00023002"/>
    </source>
</evidence>
<dbReference type="GeneID" id="20348131"/>
<evidence type="ECO:0000256" key="1">
    <source>
        <dbReference type="ARBA" id="ARBA00001974"/>
    </source>
</evidence>
<dbReference type="GO" id="GO:0071949">
    <property type="term" value="F:FAD binding"/>
    <property type="evidence" value="ECO:0007669"/>
    <property type="project" value="InterPro"/>
</dbReference>
<keyword evidence="6" id="KW-0732">Signal</keyword>
<dbReference type="eggNOG" id="ENOG502QVGN">
    <property type="taxonomic scope" value="Eukaryota"/>
</dbReference>
<reference evidence="9" key="5">
    <citation type="submission" date="2018-04" db="UniProtKB">
        <authorList>
            <consortium name="EnsemblFungi"/>
        </authorList>
    </citation>
    <scope>IDENTIFICATION</scope>
    <source>
        <strain evidence="9">R3-111a-1</strain>
    </source>
</reference>
<dbReference type="GO" id="GO:0016491">
    <property type="term" value="F:oxidoreductase activity"/>
    <property type="evidence" value="ECO:0007669"/>
    <property type="project" value="UniProtKB-KW"/>
</dbReference>
<dbReference type="VEuPathDB" id="FungiDB:GGTG_07673"/>
<dbReference type="AlphaFoldDB" id="J3P2C6"/>
<dbReference type="SUPFAM" id="SSF56176">
    <property type="entry name" value="FAD-binding/transporter-associated domain-like"/>
    <property type="match status" value="1"/>
</dbReference>
<name>J3P2C6_GAET3</name>
<protein>
    <recommendedName>
        <fullName evidence="7">FAD-binding PCMH-type domain-containing protein</fullName>
    </recommendedName>
</protein>
<evidence type="ECO:0000313" key="9">
    <source>
        <dbReference type="EnsemblFungi" id="EJT73818"/>
    </source>
</evidence>
<evidence type="ECO:0000256" key="6">
    <source>
        <dbReference type="SAM" id="SignalP"/>
    </source>
</evidence>
<gene>
    <name evidence="9" type="primary">20348131</name>
    <name evidence="8" type="ORF">GGTG_07673</name>
</gene>
<keyword evidence="5" id="KW-0560">Oxidoreductase</keyword>
<proteinExistence type="inferred from homology"/>
<keyword evidence="4" id="KW-0274">FAD</keyword>
<evidence type="ECO:0000313" key="8">
    <source>
        <dbReference type="EMBL" id="EJT73818.1"/>
    </source>
</evidence>